<dbReference type="PANTHER" id="PTHR24209">
    <property type="entry name" value="PROTEIN DA1-RELATED 2"/>
    <property type="match status" value="1"/>
</dbReference>
<dbReference type="InterPro" id="IPR022087">
    <property type="entry name" value="DA1-like_dom"/>
</dbReference>
<dbReference type="EMBL" id="HBEF01024179">
    <property type="protein sequence ID" value="CAD8342807.1"/>
    <property type="molecule type" value="Transcribed_RNA"/>
</dbReference>
<accession>A0A7R9ZT84</accession>
<dbReference type="AlphaFoldDB" id="A0A7R9ZT84"/>
<evidence type="ECO:0000259" key="1">
    <source>
        <dbReference type="Pfam" id="PF12315"/>
    </source>
</evidence>
<name>A0A7R9ZT84_9STRA</name>
<dbReference type="Pfam" id="PF12315">
    <property type="entry name" value="DA1-like"/>
    <property type="match status" value="1"/>
</dbReference>
<dbReference type="InterPro" id="IPR045218">
    <property type="entry name" value="DA1-like"/>
</dbReference>
<organism evidence="2">
    <name type="scientific">Craspedostauros australis</name>
    <dbReference type="NCBI Taxonomy" id="1486917"/>
    <lineage>
        <taxon>Eukaryota</taxon>
        <taxon>Sar</taxon>
        <taxon>Stramenopiles</taxon>
        <taxon>Ochrophyta</taxon>
        <taxon>Bacillariophyta</taxon>
        <taxon>Bacillariophyceae</taxon>
        <taxon>Bacillariophycidae</taxon>
        <taxon>Naviculales</taxon>
        <taxon>Naviculaceae</taxon>
        <taxon>Craspedostauros</taxon>
    </lineage>
</organism>
<feature type="domain" description="Protein DA1-like" evidence="1">
    <location>
        <begin position="30"/>
        <end position="160"/>
    </location>
</feature>
<dbReference type="PANTHER" id="PTHR24209:SF7">
    <property type="entry name" value="PROTEIN DA1-RELATED 2"/>
    <property type="match status" value="1"/>
</dbReference>
<evidence type="ECO:0000313" key="2">
    <source>
        <dbReference type="EMBL" id="CAD8342807.1"/>
    </source>
</evidence>
<protein>
    <recommendedName>
        <fullName evidence="1">Protein DA1-like domain-containing protein</fullName>
    </recommendedName>
</protein>
<gene>
    <name evidence="2" type="ORF">CAUS1442_LOCUS14942</name>
</gene>
<sequence>MNRMKFDKNNMSLRAVDKEARGFTYFQVPDADKVNPDSSVTAILCLSGLPKDLVASVLAHEATHAWIKLHPKYDMRNPIPPQVEEGCAQLIALLFLNDGLDPAPPLKNNDGTGPSDEKLRQYFRFSIETDDNDIYGTGYRKAAQAYSKVGVLTLMTHVVMYQNFPTV</sequence>
<proteinExistence type="predicted"/>
<reference evidence="2" key="1">
    <citation type="submission" date="2021-01" db="EMBL/GenBank/DDBJ databases">
        <authorList>
            <person name="Corre E."/>
            <person name="Pelletier E."/>
            <person name="Niang G."/>
            <person name="Scheremetjew M."/>
            <person name="Finn R."/>
            <person name="Kale V."/>
            <person name="Holt S."/>
            <person name="Cochrane G."/>
            <person name="Meng A."/>
            <person name="Brown T."/>
            <person name="Cohen L."/>
        </authorList>
    </citation>
    <scope>NUCLEOTIDE SEQUENCE</scope>
    <source>
        <strain evidence="2">CCMP3328</strain>
    </source>
</reference>